<accession>A0ACC1TLB9</accession>
<protein>
    <submittedName>
        <fullName evidence="1">Uncharacterized protein</fullName>
    </submittedName>
</protein>
<proteinExistence type="predicted"/>
<organism evidence="1 2">
    <name type="scientific">Lentinula aff. lateritia</name>
    <dbReference type="NCBI Taxonomy" id="2804960"/>
    <lineage>
        <taxon>Eukaryota</taxon>
        <taxon>Fungi</taxon>
        <taxon>Dikarya</taxon>
        <taxon>Basidiomycota</taxon>
        <taxon>Agaricomycotina</taxon>
        <taxon>Agaricomycetes</taxon>
        <taxon>Agaricomycetidae</taxon>
        <taxon>Agaricales</taxon>
        <taxon>Marasmiineae</taxon>
        <taxon>Omphalotaceae</taxon>
        <taxon>Lentinula</taxon>
    </lineage>
</organism>
<keyword evidence="2" id="KW-1185">Reference proteome</keyword>
<gene>
    <name evidence="1" type="ORF">F5876DRAFT_81717</name>
</gene>
<evidence type="ECO:0000313" key="1">
    <source>
        <dbReference type="EMBL" id="KAJ3805502.1"/>
    </source>
</evidence>
<evidence type="ECO:0000313" key="2">
    <source>
        <dbReference type="Proteomes" id="UP001163835"/>
    </source>
</evidence>
<dbReference type="Proteomes" id="UP001163835">
    <property type="component" value="Unassembled WGS sequence"/>
</dbReference>
<comment type="caution">
    <text evidence="1">The sequence shown here is derived from an EMBL/GenBank/DDBJ whole genome shotgun (WGS) entry which is preliminary data.</text>
</comment>
<reference evidence="1" key="1">
    <citation type="submission" date="2022-09" db="EMBL/GenBank/DDBJ databases">
        <title>A Global Phylogenomic Analysis of the Shiitake Genus Lentinula.</title>
        <authorList>
            <consortium name="DOE Joint Genome Institute"/>
            <person name="Sierra-Patev S."/>
            <person name="Min B."/>
            <person name="Naranjo-Ortiz M."/>
            <person name="Looney B."/>
            <person name="Konkel Z."/>
            <person name="Slot J.C."/>
            <person name="Sakamoto Y."/>
            <person name="Steenwyk J.L."/>
            <person name="Rokas A."/>
            <person name="Carro J."/>
            <person name="Camarero S."/>
            <person name="Ferreira P."/>
            <person name="Molpeceres G."/>
            <person name="Ruiz-Duenas F.J."/>
            <person name="Serrano A."/>
            <person name="Henrissat B."/>
            <person name="Drula E."/>
            <person name="Hughes K.W."/>
            <person name="Mata J.L."/>
            <person name="Ishikawa N.K."/>
            <person name="Vargas-Isla R."/>
            <person name="Ushijima S."/>
            <person name="Smith C.A."/>
            <person name="Ahrendt S."/>
            <person name="Andreopoulos W."/>
            <person name="He G."/>
            <person name="Labutti K."/>
            <person name="Lipzen A."/>
            <person name="Ng V."/>
            <person name="Riley R."/>
            <person name="Sandor L."/>
            <person name="Barry K."/>
            <person name="Martinez A.T."/>
            <person name="Xiao Y."/>
            <person name="Gibbons J.G."/>
            <person name="Terashima K."/>
            <person name="Grigoriev I.V."/>
            <person name="Hibbett D.S."/>
        </authorList>
    </citation>
    <scope>NUCLEOTIDE SEQUENCE</scope>
    <source>
        <strain evidence="1">TMI1499</strain>
    </source>
</reference>
<sequence>MIREPKCGVGADPGESSGYVNCGSGNSTNASNKSDGSSVASEANLQSLFPYALAPCSFHTRPVRSALFLLPPHHLLPSNFNVQPPYLHPVSHYFPFPPPFPPSLPLVLHPSSLPPGEIRFLNTFVCQANTNGTEYFFKYSSYGLNQIGQQIPKLSLGSGLFDRVFFTVSRTLEPPECGIITVSRGVVPLSSVGGWEGQGDGGGNTSRDA</sequence>
<dbReference type="EMBL" id="MU795586">
    <property type="protein sequence ID" value="KAJ3805502.1"/>
    <property type="molecule type" value="Genomic_DNA"/>
</dbReference>
<name>A0ACC1TLB9_9AGAR</name>